<protein>
    <submittedName>
        <fullName evidence="2">Uncharacterized protein</fullName>
    </submittedName>
</protein>
<evidence type="ECO:0000313" key="2">
    <source>
        <dbReference type="EMBL" id="KAK1320953.1"/>
    </source>
</evidence>
<dbReference type="EMBL" id="JAUJYO010000003">
    <property type="protein sequence ID" value="KAK1320953.1"/>
    <property type="molecule type" value="Genomic_DNA"/>
</dbReference>
<feature type="compositionally biased region" description="Polar residues" evidence="1">
    <location>
        <begin position="22"/>
        <end position="45"/>
    </location>
</feature>
<feature type="region of interest" description="Disordered" evidence="1">
    <location>
        <begin position="1"/>
        <end position="71"/>
    </location>
</feature>
<accession>A0AAV9F4S8</accession>
<organism evidence="2 3">
    <name type="scientific">Acorus calamus</name>
    <name type="common">Sweet flag</name>
    <dbReference type="NCBI Taxonomy" id="4465"/>
    <lineage>
        <taxon>Eukaryota</taxon>
        <taxon>Viridiplantae</taxon>
        <taxon>Streptophyta</taxon>
        <taxon>Embryophyta</taxon>
        <taxon>Tracheophyta</taxon>
        <taxon>Spermatophyta</taxon>
        <taxon>Magnoliopsida</taxon>
        <taxon>Liliopsida</taxon>
        <taxon>Acoraceae</taxon>
        <taxon>Acorus</taxon>
    </lineage>
</organism>
<gene>
    <name evidence="2" type="ORF">QJS10_CPA03g02382</name>
</gene>
<feature type="compositionally biased region" description="Basic and acidic residues" evidence="1">
    <location>
        <begin position="46"/>
        <end position="63"/>
    </location>
</feature>
<dbReference type="Proteomes" id="UP001180020">
    <property type="component" value="Unassembled WGS sequence"/>
</dbReference>
<dbReference type="AlphaFoldDB" id="A0AAV9F4S8"/>
<evidence type="ECO:0000256" key="1">
    <source>
        <dbReference type="SAM" id="MobiDB-lite"/>
    </source>
</evidence>
<reference evidence="2" key="1">
    <citation type="journal article" date="2023" name="Nat. Commun.">
        <title>Diploid and tetraploid genomes of Acorus and the evolution of monocots.</title>
        <authorList>
            <person name="Ma L."/>
            <person name="Liu K.W."/>
            <person name="Li Z."/>
            <person name="Hsiao Y.Y."/>
            <person name="Qi Y."/>
            <person name="Fu T."/>
            <person name="Tang G.D."/>
            <person name="Zhang D."/>
            <person name="Sun W.H."/>
            <person name="Liu D.K."/>
            <person name="Li Y."/>
            <person name="Chen G.Z."/>
            <person name="Liu X.D."/>
            <person name="Liao X.Y."/>
            <person name="Jiang Y.T."/>
            <person name="Yu X."/>
            <person name="Hao Y."/>
            <person name="Huang J."/>
            <person name="Zhao X.W."/>
            <person name="Ke S."/>
            <person name="Chen Y.Y."/>
            <person name="Wu W.L."/>
            <person name="Hsu J.L."/>
            <person name="Lin Y.F."/>
            <person name="Huang M.D."/>
            <person name="Li C.Y."/>
            <person name="Huang L."/>
            <person name="Wang Z.W."/>
            <person name="Zhao X."/>
            <person name="Zhong W.Y."/>
            <person name="Peng D.H."/>
            <person name="Ahmad S."/>
            <person name="Lan S."/>
            <person name="Zhang J.S."/>
            <person name="Tsai W.C."/>
            <person name="Van de Peer Y."/>
            <person name="Liu Z.J."/>
        </authorList>
    </citation>
    <scope>NUCLEOTIDE SEQUENCE</scope>
    <source>
        <strain evidence="2">CP</strain>
    </source>
</reference>
<keyword evidence="3" id="KW-1185">Reference proteome</keyword>
<reference evidence="2" key="2">
    <citation type="submission" date="2023-06" db="EMBL/GenBank/DDBJ databases">
        <authorList>
            <person name="Ma L."/>
            <person name="Liu K.-W."/>
            <person name="Li Z."/>
            <person name="Hsiao Y.-Y."/>
            <person name="Qi Y."/>
            <person name="Fu T."/>
            <person name="Tang G."/>
            <person name="Zhang D."/>
            <person name="Sun W.-H."/>
            <person name="Liu D.-K."/>
            <person name="Li Y."/>
            <person name="Chen G.-Z."/>
            <person name="Liu X.-D."/>
            <person name="Liao X.-Y."/>
            <person name="Jiang Y.-T."/>
            <person name="Yu X."/>
            <person name="Hao Y."/>
            <person name="Huang J."/>
            <person name="Zhao X.-W."/>
            <person name="Ke S."/>
            <person name="Chen Y.-Y."/>
            <person name="Wu W.-L."/>
            <person name="Hsu J.-L."/>
            <person name="Lin Y.-F."/>
            <person name="Huang M.-D."/>
            <person name="Li C.-Y."/>
            <person name="Huang L."/>
            <person name="Wang Z.-W."/>
            <person name="Zhao X."/>
            <person name="Zhong W.-Y."/>
            <person name="Peng D.-H."/>
            <person name="Ahmad S."/>
            <person name="Lan S."/>
            <person name="Zhang J.-S."/>
            <person name="Tsai W.-C."/>
            <person name="Van De Peer Y."/>
            <person name="Liu Z.-J."/>
        </authorList>
    </citation>
    <scope>NUCLEOTIDE SEQUENCE</scope>
    <source>
        <strain evidence="2">CP</strain>
        <tissue evidence="2">Leaves</tissue>
    </source>
</reference>
<name>A0AAV9F4S8_ACOCL</name>
<sequence length="71" mass="8096">MHESDPNHPHLITVDDEKNKSISKSMENAFTDQRASVLHENSITDQLDRSTVRVSEHELRQPEELSEDGAL</sequence>
<feature type="compositionally biased region" description="Basic and acidic residues" evidence="1">
    <location>
        <begin position="1"/>
        <end position="20"/>
    </location>
</feature>
<evidence type="ECO:0000313" key="3">
    <source>
        <dbReference type="Proteomes" id="UP001180020"/>
    </source>
</evidence>
<proteinExistence type="predicted"/>
<comment type="caution">
    <text evidence="2">The sequence shown here is derived from an EMBL/GenBank/DDBJ whole genome shotgun (WGS) entry which is preliminary data.</text>
</comment>